<dbReference type="Proteomes" id="UP000243478">
    <property type="component" value="Unassembled WGS sequence"/>
</dbReference>
<sequence>MAMEASTNAFGRRPCHVCVGRPGCDVGCMLRRFVFVCGIGQRFLADPVQCRLIGLMQVLEGDGILVGSSHPQAICIGALDRALVSGFVQLQDVKCPAHASRSRVSSASSS</sequence>
<evidence type="ECO:0000313" key="1">
    <source>
        <dbReference type="EMBL" id="KKD56795.1"/>
    </source>
</evidence>
<dbReference type="AlphaFoldDB" id="A0A0F5ZP96"/>
<organism evidence="1 2">
    <name type="scientific">Stenotrophomonas maltophilia</name>
    <name type="common">Pseudomonas maltophilia</name>
    <name type="synonym">Xanthomonas maltophilia</name>
    <dbReference type="NCBI Taxonomy" id="40324"/>
    <lineage>
        <taxon>Bacteria</taxon>
        <taxon>Pseudomonadati</taxon>
        <taxon>Pseudomonadota</taxon>
        <taxon>Gammaproteobacteria</taxon>
        <taxon>Lysobacterales</taxon>
        <taxon>Lysobacteraceae</taxon>
        <taxon>Stenotrophomonas</taxon>
        <taxon>Stenotrophomonas maltophilia group</taxon>
    </lineage>
</organism>
<proteinExistence type="predicted"/>
<evidence type="ECO:0000313" key="2">
    <source>
        <dbReference type="Proteomes" id="UP000243478"/>
    </source>
</evidence>
<dbReference type="EMBL" id="JZRZ01000030">
    <property type="protein sequence ID" value="KKD56795.1"/>
    <property type="molecule type" value="Genomic_DNA"/>
</dbReference>
<reference evidence="1 2" key="1">
    <citation type="submission" date="2015-03" db="EMBL/GenBank/DDBJ databases">
        <title>Draft genome of Stenotrophomonas maltophila isolated from urine specimen.</title>
        <authorList>
            <person name="Murugan N."/>
            <person name="Malathi J."/>
            <person name="Umashankar V."/>
            <person name="Madhavan H."/>
        </authorList>
    </citation>
    <scope>NUCLEOTIDE SEQUENCE [LARGE SCALE GENOMIC DNA]</scope>
    <source>
        <strain evidence="1 2">JMNMN1</strain>
    </source>
</reference>
<name>A0A0F5ZP96_STEMA</name>
<gene>
    <name evidence="1" type="ORF">VM57_19535</name>
</gene>
<accession>A0A0F5ZP96</accession>
<protein>
    <submittedName>
        <fullName evidence="1">Uncharacterized protein</fullName>
    </submittedName>
</protein>
<comment type="caution">
    <text evidence="1">The sequence shown here is derived from an EMBL/GenBank/DDBJ whole genome shotgun (WGS) entry which is preliminary data.</text>
</comment>